<name>A0A0G0H695_9BACT</name>
<dbReference type="AlphaFoldDB" id="A0A0G0H695"/>
<accession>A0A0G0H695</accession>
<protein>
    <submittedName>
        <fullName evidence="1">Uncharacterized protein</fullName>
    </submittedName>
</protein>
<proteinExistence type="predicted"/>
<organism evidence="1 2">
    <name type="scientific">Candidatus Roizmanbacteria bacterium GW2011_GWA2_37_7</name>
    <dbReference type="NCBI Taxonomy" id="1618481"/>
    <lineage>
        <taxon>Bacteria</taxon>
        <taxon>Candidatus Roizmaniibacteriota</taxon>
    </lineage>
</organism>
<dbReference type="STRING" id="1618481.US54_C0029G0004"/>
<sequence length="75" mass="8614">MDTKDPIEEAKLVMDIYDYALSHKLNIENRDDVKSIIEALGHDDVSDDRLEKLMTALQVTDSRIKADVARRNKIN</sequence>
<dbReference type="Proteomes" id="UP000034471">
    <property type="component" value="Unassembled WGS sequence"/>
</dbReference>
<comment type="caution">
    <text evidence="1">The sequence shown here is derived from an EMBL/GenBank/DDBJ whole genome shotgun (WGS) entry which is preliminary data.</text>
</comment>
<dbReference type="EMBL" id="LBTJ01000029">
    <property type="protein sequence ID" value="KKQ37637.1"/>
    <property type="molecule type" value="Genomic_DNA"/>
</dbReference>
<reference evidence="1 2" key="1">
    <citation type="journal article" date="2015" name="Nature">
        <title>rRNA introns, odd ribosomes, and small enigmatic genomes across a large radiation of phyla.</title>
        <authorList>
            <person name="Brown C.T."/>
            <person name="Hug L.A."/>
            <person name="Thomas B.C."/>
            <person name="Sharon I."/>
            <person name="Castelle C.J."/>
            <person name="Singh A."/>
            <person name="Wilkins M.J."/>
            <person name="Williams K.H."/>
            <person name="Banfield J.F."/>
        </authorList>
    </citation>
    <scope>NUCLEOTIDE SEQUENCE [LARGE SCALE GENOMIC DNA]</scope>
</reference>
<evidence type="ECO:0000313" key="1">
    <source>
        <dbReference type="EMBL" id="KKQ37637.1"/>
    </source>
</evidence>
<gene>
    <name evidence="1" type="ORF">US54_C0029G0004</name>
</gene>
<evidence type="ECO:0000313" key="2">
    <source>
        <dbReference type="Proteomes" id="UP000034471"/>
    </source>
</evidence>